<gene>
    <name evidence="1" type="ORF">BT63DRAFT_164804</name>
</gene>
<organism evidence="1 2">
    <name type="scientific">Microthyrium microscopicum</name>
    <dbReference type="NCBI Taxonomy" id="703497"/>
    <lineage>
        <taxon>Eukaryota</taxon>
        <taxon>Fungi</taxon>
        <taxon>Dikarya</taxon>
        <taxon>Ascomycota</taxon>
        <taxon>Pezizomycotina</taxon>
        <taxon>Dothideomycetes</taxon>
        <taxon>Dothideomycetes incertae sedis</taxon>
        <taxon>Microthyriales</taxon>
        <taxon>Microthyriaceae</taxon>
        <taxon>Microthyrium</taxon>
    </lineage>
</organism>
<dbReference type="AlphaFoldDB" id="A0A6A6URM2"/>
<reference evidence="1" key="1">
    <citation type="journal article" date="2020" name="Stud. Mycol.">
        <title>101 Dothideomycetes genomes: a test case for predicting lifestyles and emergence of pathogens.</title>
        <authorList>
            <person name="Haridas S."/>
            <person name="Albert R."/>
            <person name="Binder M."/>
            <person name="Bloem J."/>
            <person name="Labutti K."/>
            <person name="Salamov A."/>
            <person name="Andreopoulos B."/>
            <person name="Baker S."/>
            <person name="Barry K."/>
            <person name="Bills G."/>
            <person name="Bluhm B."/>
            <person name="Cannon C."/>
            <person name="Castanera R."/>
            <person name="Culley D."/>
            <person name="Daum C."/>
            <person name="Ezra D."/>
            <person name="Gonzalez J."/>
            <person name="Henrissat B."/>
            <person name="Kuo A."/>
            <person name="Liang C."/>
            <person name="Lipzen A."/>
            <person name="Lutzoni F."/>
            <person name="Magnuson J."/>
            <person name="Mondo S."/>
            <person name="Nolan M."/>
            <person name="Ohm R."/>
            <person name="Pangilinan J."/>
            <person name="Park H.-J."/>
            <person name="Ramirez L."/>
            <person name="Alfaro M."/>
            <person name="Sun H."/>
            <person name="Tritt A."/>
            <person name="Yoshinaga Y."/>
            <person name="Zwiers L.-H."/>
            <person name="Turgeon B."/>
            <person name="Goodwin S."/>
            <person name="Spatafora J."/>
            <person name="Crous P."/>
            <person name="Grigoriev I."/>
        </authorList>
    </citation>
    <scope>NUCLEOTIDE SEQUENCE</scope>
    <source>
        <strain evidence="1">CBS 115976</strain>
    </source>
</reference>
<accession>A0A6A6URM2</accession>
<proteinExistence type="predicted"/>
<evidence type="ECO:0000313" key="1">
    <source>
        <dbReference type="EMBL" id="KAF2673718.1"/>
    </source>
</evidence>
<name>A0A6A6URM2_9PEZI</name>
<dbReference type="EMBL" id="MU004231">
    <property type="protein sequence ID" value="KAF2673718.1"/>
    <property type="molecule type" value="Genomic_DNA"/>
</dbReference>
<protein>
    <submittedName>
        <fullName evidence="1">Uncharacterized protein</fullName>
    </submittedName>
</protein>
<evidence type="ECO:0000313" key="2">
    <source>
        <dbReference type="Proteomes" id="UP000799302"/>
    </source>
</evidence>
<dbReference type="Proteomes" id="UP000799302">
    <property type="component" value="Unassembled WGS sequence"/>
</dbReference>
<keyword evidence="2" id="KW-1185">Reference proteome</keyword>
<sequence length="95" mass="11015">MMIAQAKLYSTIRTSCCTYGSTIPGFQGCQRYYRTYSDCDRCQSEGCLGDLDQVQYYNLLLKSYYSLHILLRKYGGVRVDARISTRWSKTLSRHS</sequence>
<dbReference type="PROSITE" id="PS51257">
    <property type="entry name" value="PROKAR_LIPOPROTEIN"/>
    <property type="match status" value="1"/>
</dbReference>